<evidence type="ECO:0000313" key="5">
    <source>
        <dbReference type="Proteomes" id="UP000262029"/>
    </source>
</evidence>
<dbReference type="AlphaFoldDB" id="A0AAD0SLN6"/>
<dbReference type="Proteomes" id="UP000290580">
    <property type="component" value="Unassembled WGS sequence"/>
</dbReference>
<dbReference type="PANTHER" id="PTHR22674:SF6">
    <property type="entry name" value="NTPASE KAP FAMILY P-LOOP DOMAIN-CONTAINING PROTEIN 1"/>
    <property type="match status" value="1"/>
</dbReference>
<dbReference type="PANTHER" id="PTHR22674">
    <property type="entry name" value="NTPASE, KAP FAMILY P-LOOP DOMAIN-CONTAINING 1"/>
    <property type="match status" value="1"/>
</dbReference>
<dbReference type="EMBL" id="CP032099">
    <property type="protein sequence ID" value="AXX85099.1"/>
    <property type="molecule type" value="Genomic_DNA"/>
</dbReference>
<accession>A0AAD0SLN6</accession>
<evidence type="ECO:0000256" key="1">
    <source>
        <dbReference type="SAM" id="Phobius"/>
    </source>
</evidence>
<proteinExistence type="predicted"/>
<feature type="transmembrane region" description="Helical" evidence="1">
    <location>
        <begin position="446"/>
        <end position="465"/>
    </location>
</feature>
<dbReference type="GeneID" id="61751046"/>
<feature type="transmembrane region" description="Helical" evidence="1">
    <location>
        <begin position="471"/>
        <end position="488"/>
    </location>
</feature>
<evidence type="ECO:0000313" key="4">
    <source>
        <dbReference type="EMBL" id="RXI25912.1"/>
    </source>
</evidence>
<dbReference type="Pfam" id="PF07693">
    <property type="entry name" value="KAP_NTPase"/>
    <property type="match status" value="1"/>
</dbReference>
<organism evidence="3 5">
    <name type="scientific">Aliarcobacter skirrowii CCUG 10374</name>
    <dbReference type="NCBI Taxonomy" id="1032239"/>
    <lineage>
        <taxon>Bacteria</taxon>
        <taxon>Pseudomonadati</taxon>
        <taxon>Campylobacterota</taxon>
        <taxon>Epsilonproteobacteria</taxon>
        <taxon>Campylobacterales</taxon>
        <taxon>Arcobacteraceae</taxon>
        <taxon>Aliarcobacter</taxon>
    </lineage>
</organism>
<dbReference type="InterPro" id="IPR027417">
    <property type="entry name" value="P-loop_NTPase"/>
</dbReference>
<evidence type="ECO:0000313" key="3">
    <source>
        <dbReference type="EMBL" id="AXX85099.1"/>
    </source>
</evidence>
<keyword evidence="1" id="KW-0812">Transmembrane</keyword>
<dbReference type="RefSeq" id="WP_115588283.1">
    <property type="nucleotide sequence ID" value="NZ_CP032099.1"/>
</dbReference>
<dbReference type="SUPFAM" id="SSF52540">
    <property type="entry name" value="P-loop containing nucleoside triphosphate hydrolases"/>
    <property type="match status" value="1"/>
</dbReference>
<reference evidence="3 5" key="2">
    <citation type="submission" date="2018-08" db="EMBL/GenBank/DDBJ databases">
        <title>Complete genome of the Arcobacter skirrowii type strain LMG 6621.</title>
        <authorList>
            <person name="Miller W.G."/>
            <person name="Yee E."/>
            <person name="Bono J.L."/>
        </authorList>
    </citation>
    <scope>NUCLEOTIDE SEQUENCE [LARGE SCALE GENOMIC DNA]</scope>
    <source>
        <strain evidence="3 5">CCUG 10374</strain>
    </source>
</reference>
<reference evidence="4 6" key="1">
    <citation type="submission" date="2017-09" db="EMBL/GenBank/DDBJ databases">
        <title>Genomics of the genus Arcobacter.</title>
        <authorList>
            <person name="Perez-Cataluna A."/>
            <person name="Figueras M.J."/>
            <person name="Salas-Masso N."/>
        </authorList>
    </citation>
    <scope>NUCLEOTIDE SEQUENCE [LARGE SCALE GENOMIC DNA]</scope>
    <source>
        <strain evidence="4 6">LMG 6621</strain>
    </source>
</reference>
<dbReference type="InterPro" id="IPR052754">
    <property type="entry name" value="NTPase_KAP_P-loop"/>
</dbReference>
<keyword evidence="6" id="KW-1185">Reference proteome</keyword>
<keyword evidence="1" id="KW-0472">Membrane</keyword>
<feature type="domain" description="KAP NTPase" evidence="2">
    <location>
        <begin position="305"/>
        <end position="711"/>
    </location>
</feature>
<sequence length="823" mass="96340">MEEEDFFLEDTIDAIPNDGYLVVEYNNTVLCSVHVHSPDEEILLNPENAYSSTEGFESFLDLDGNKYYISVYPGFNKVRYEIAYDEDINNIINIDKAKEFFKSITVRFINYKDYITQLKFFTIKTSKEKWIKELVNFFEHKNTDDIFQIEGLTQLSNDVEKDNLIFIVAGGDKGKIKFDYVQGLYGVAKVVKVPYNKINKSYTIDVQFIYFFNKVLTRKIFSKYENLFDVPNVGPSTKGEQNQAISGITIEQAKSIMLASAEITKISNNILFSLFPWVKDEYQSIATENYKSLIDTLPPALNVISIAKVFAKYLINYNSKHTTTLIGIFGMWGRGKTYFFDKVKEYILNTNNEEKKFYFCKFQPWKYQRQEATWAYLYQKILESYLEKDIKYLDNSFIKKILNYQGKLAEKSKRIQWLYKIITSINIERNYKILALNIKRLGATKLVFSSMFILMAAIWIFFIPFDQKLNFLSWLIGSIGIVGMIYMYKSYSFYMISRHTAKNIMDMYGKTNDYSNYLGFQSEIEKELSLLLQAYIDEKKEKLVLFIDDLDRCNENILIDIIDGLKLVLDNEEINSRLLVVTAVDERILEKAIEHKYLNKKLPTNIGTREYIEKFFLMGIKLNQLNNSDIDELVDIYTDKLNYKLDEDDESIPEIEEPLIENDLNIDAEISGDIIGEIGSDGVPPVIIQSNDGNVRPLFVNNQLNIESLVLKGEEVQYIKEILKKVGLLTPRKINMFIHRYLIFKSLILEILDDSKYEKFHPKMLVEFVVMSQNEDKLNKFKEHYKNNMDFEIFIPLDEFSTEKINREHYIILIKFAEMVSPF</sequence>
<evidence type="ECO:0000313" key="6">
    <source>
        <dbReference type="Proteomes" id="UP000290580"/>
    </source>
</evidence>
<gene>
    <name evidence="3" type="ORF">ASKIR_1295</name>
    <name evidence="4" type="ORF">CP959_06325</name>
</gene>
<dbReference type="InterPro" id="IPR011646">
    <property type="entry name" value="KAP_P-loop"/>
</dbReference>
<keyword evidence="1" id="KW-1133">Transmembrane helix</keyword>
<name>A0AAD0SLN6_9BACT</name>
<evidence type="ECO:0000259" key="2">
    <source>
        <dbReference type="Pfam" id="PF07693"/>
    </source>
</evidence>
<dbReference type="Proteomes" id="UP000262029">
    <property type="component" value="Chromosome"/>
</dbReference>
<dbReference type="Gene3D" id="3.40.50.300">
    <property type="entry name" value="P-loop containing nucleotide triphosphate hydrolases"/>
    <property type="match status" value="1"/>
</dbReference>
<protein>
    <submittedName>
        <fullName evidence="3">KAP family NTPase</fullName>
    </submittedName>
</protein>
<dbReference type="EMBL" id="NXIC01000003">
    <property type="protein sequence ID" value="RXI25912.1"/>
    <property type="molecule type" value="Genomic_DNA"/>
</dbReference>